<evidence type="ECO:0000256" key="1">
    <source>
        <dbReference type="ARBA" id="ARBA00022670"/>
    </source>
</evidence>
<dbReference type="CDD" id="cd00190">
    <property type="entry name" value="Tryp_SPc"/>
    <property type="match status" value="1"/>
</dbReference>
<evidence type="ECO:0000256" key="6">
    <source>
        <dbReference type="SAM" id="SignalP"/>
    </source>
</evidence>
<sequence length="279" mass="29606">MIRGMMAPLLQLIVVAAIAGEGVLGREAAPPPARATGRIVGGWEVYIGQFPYQLSLEYDGYHICGASAVAPRLALTAGHCCIGTNETDVSVWLTVRGGSSTLEEGGIVFPVKKLVIHPDYDDSNLDFDVCVLRIGGTFQNKSNIGIIQPTSSGTIPSGELAIVTGWGATESNGNFVPNLRSLAVKVWSTKNCTDQAANYMTSSGSMMCAGSVGRSFCVGDSGGPLVYDQRQIGIVSFLINECGGTAPAIYTRLSHRSVRDFIRQQINNDQRRMAQAATG</sequence>
<dbReference type="SMART" id="SM00020">
    <property type="entry name" value="Tryp_SPc"/>
    <property type="match status" value="1"/>
</dbReference>
<dbReference type="VEuPathDB" id="VectorBase:ACON2_040571"/>
<dbReference type="PANTHER" id="PTHR24276">
    <property type="entry name" value="POLYSERASE-RELATED"/>
    <property type="match status" value="1"/>
</dbReference>
<feature type="domain" description="Peptidase S1" evidence="7">
    <location>
        <begin position="39"/>
        <end position="267"/>
    </location>
</feature>
<keyword evidence="3" id="KW-0720">Serine protease</keyword>
<protein>
    <recommendedName>
        <fullName evidence="7">Peptidase S1 domain-containing protein</fullName>
    </recommendedName>
</protein>
<accession>A0A8W7Q4E9</accession>
<name>A0A8W7Q4E9_ANOCL</name>
<evidence type="ECO:0000256" key="3">
    <source>
        <dbReference type="ARBA" id="ARBA00022825"/>
    </source>
</evidence>
<dbReference type="SUPFAM" id="SSF50494">
    <property type="entry name" value="Trypsin-like serine proteases"/>
    <property type="match status" value="1"/>
</dbReference>
<dbReference type="FunFam" id="2.40.10.10:FF:000034">
    <property type="entry name" value="Eupolytin"/>
    <property type="match status" value="1"/>
</dbReference>
<dbReference type="PROSITE" id="PS50240">
    <property type="entry name" value="TRYPSIN_DOM"/>
    <property type="match status" value="1"/>
</dbReference>
<feature type="signal peptide" evidence="6">
    <location>
        <begin position="1"/>
        <end position="25"/>
    </location>
</feature>
<dbReference type="Proteomes" id="UP000075882">
    <property type="component" value="Unassembled WGS sequence"/>
</dbReference>
<dbReference type="InterPro" id="IPR009003">
    <property type="entry name" value="Peptidase_S1_PA"/>
</dbReference>
<dbReference type="PROSITE" id="PS00134">
    <property type="entry name" value="TRYPSIN_HIS"/>
    <property type="match status" value="1"/>
</dbReference>
<dbReference type="GO" id="GO:0004252">
    <property type="term" value="F:serine-type endopeptidase activity"/>
    <property type="evidence" value="ECO:0007669"/>
    <property type="project" value="InterPro"/>
</dbReference>
<dbReference type="PANTHER" id="PTHR24276:SF91">
    <property type="entry name" value="AT26814P-RELATED"/>
    <property type="match status" value="1"/>
</dbReference>
<dbReference type="AlphaFoldDB" id="A0A8W7Q4E9"/>
<comment type="similarity">
    <text evidence="5">Belongs to the peptidase S1 family. CLIP subfamily.</text>
</comment>
<reference evidence="8" key="1">
    <citation type="submission" date="2022-08" db="UniProtKB">
        <authorList>
            <consortium name="EnsemblMetazoa"/>
        </authorList>
    </citation>
    <scope>IDENTIFICATION</scope>
</reference>
<dbReference type="Gene3D" id="2.40.10.10">
    <property type="entry name" value="Trypsin-like serine proteases"/>
    <property type="match status" value="1"/>
</dbReference>
<dbReference type="InterPro" id="IPR018114">
    <property type="entry name" value="TRYPSIN_HIS"/>
</dbReference>
<dbReference type="Pfam" id="PF00089">
    <property type="entry name" value="Trypsin"/>
    <property type="match status" value="1"/>
</dbReference>
<feature type="chain" id="PRO_5036470561" description="Peptidase S1 domain-containing protein" evidence="6">
    <location>
        <begin position="26"/>
        <end position="279"/>
    </location>
</feature>
<dbReference type="PRINTS" id="PR00722">
    <property type="entry name" value="CHYMOTRYPSIN"/>
</dbReference>
<dbReference type="EnsemblMetazoa" id="ACOM042636-RA">
    <property type="protein sequence ID" value="ACOM042636-PA.1"/>
    <property type="gene ID" value="ACOM042636"/>
</dbReference>
<dbReference type="InterPro" id="IPR001254">
    <property type="entry name" value="Trypsin_dom"/>
</dbReference>
<evidence type="ECO:0000256" key="4">
    <source>
        <dbReference type="ARBA" id="ARBA00023157"/>
    </source>
</evidence>
<keyword evidence="2" id="KW-0378">Hydrolase</keyword>
<evidence type="ECO:0000256" key="2">
    <source>
        <dbReference type="ARBA" id="ARBA00022801"/>
    </source>
</evidence>
<keyword evidence="6" id="KW-0732">Signal</keyword>
<keyword evidence="4" id="KW-1015">Disulfide bond</keyword>
<keyword evidence="1" id="KW-0645">Protease</keyword>
<evidence type="ECO:0000256" key="5">
    <source>
        <dbReference type="ARBA" id="ARBA00024195"/>
    </source>
</evidence>
<dbReference type="InterPro" id="IPR001314">
    <property type="entry name" value="Peptidase_S1A"/>
</dbReference>
<proteinExistence type="inferred from homology"/>
<dbReference type="InterPro" id="IPR043504">
    <property type="entry name" value="Peptidase_S1_PA_chymotrypsin"/>
</dbReference>
<dbReference type="InterPro" id="IPR050430">
    <property type="entry name" value="Peptidase_S1"/>
</dbReference>
<evidence type="ECO:0000313" key="8">
    <source>
        <dbReference type="EnsemblMetazoa" id="ACOM042636-PA.1"/>
    </source>
</evidence>
<dbReference type="GO" id="GO:0006508">
    <property type="term" value="P:proteolysis"/>
    <property type="evidence" value="ECO:0007669"/>
    <property type="project" value="UniProtKB-KW"/>
</dbReference>
<organism evidence="8">
    <name type="scientific">Anopheles coluzzii</name>
    <name type="common">African malaria mosquito</name>
    <dbReference type="NCBI Taxonomy" id="1518534"/>
    <lineage>
        <taxon>Eukaryota</taxon>
        <taxon>Metazoa</taxon>
        <taxon>Ecdysozoa</taxon>
        <taxon>Arthropoda</taxon>
        <taxon>Hexapoda</taxon>
        <taxon>Insecta</taxon>
        <taxon>Pterygota</taxon>
        <taxon>Neoptera</taxon>
        <taxon>Endopterygota</taxon>
        <taxon>Diptera</taxon>
        <taxon>Nematocera</taxon>
        <taxon>Culicoidea</taxon>
        <taxon>Culicidae</taxon>
        <taxon>Anophelinae</taxon>
        <taxon>Anopheles</taxon>
    </lineage>
</organism>
<evidence type="ECO:0000259" key="7">
    <source>
        <dbReference type="PROSITE" id="PS50240"/>
    </source>
</evidence>